<dbReference type="SUPFAM" id="SSF103481">
    <property type="entry name" value="Multidrug resistance efflux transporter EmrE"/>
    <property type="match status" value="2"/>
</dbReference>
<dbReference type="PANTHER" id="PTHR32322">
    <property type="entry name" value="INNER MEMBRANE TRANSPORTER"/>
    <property type="match status" value="1"/>
</dbReference>
<evidence type="ECO:0000256" key="7">
    <source>
        <dbReference type="SAM" id="Phobius"/>
    </source>
</evidence>
<feature type="transmembrane region" description="Helical" evidence="7">
    <location>
        <begin position="190"/>
        <end position="207"/>
    </location>
</feature>
<feature type="transmembrane region" description="Helical" evidence="7">
    <location>
        <begin position="12"/>
        <end position="32"/>
    </location>
</feature>
<feature type="transmembrane region" description="Helical" evidence="7">
    <location>
        <begin position="275"/>
        <end position="298"/>
    </location>
</feature>
<evidence type="ECO:0000256" key="3">
    <source>
        <dbReference type="ARBA" id="ARBA00022475"/>
    </source>
</evidence>
<feature type="transmembrane region" description="Helical" evidence="7">
    <location>
        <begin position="219"/>
        <end position="238"/>
    </location>
</feature>
<gene>
    <name evidence="9" type="primary">yijE</name>
    <name evidence="9" type="ORF">PWN146_02981</name>
</gene>
<dbReference type="InterPro" id="IPR037185">
    <property type="entry name" value="EmrE-like"/>
</dbReference>
<evidence type="ECO:0000313" key="9">
    <source>
        <dbReference type="EMBL" id="SAY44279.1"/>
    </source>
</evidence>
<dbReference type="InterPro" id="IPR050638">
    <property type="entry name" value="AA-Vitamin_Transporters"/>
</dbReference>
<reference evidence="9" key="1">
    <citation type="submission" date="2016-05" db="EMBL/GenBank/DDBJ databases">
        <authorList>
            <person name="Cock P.J.A."/>
            <person name="Cock P.J.A."/>
        </authorList>
    </citation>
    <scope>NUCLEOTIDE SEQUENCE</scope>
    <source>
        <strain evidence="9">PWN146_assembly</strain>
    </source>
</reference>
<name>A0A1C3HGX0_SERMA</name>
<dbReference type="GO" id="GO:0016020">
    <property type="term" value="C:membrane"/>
    <property type="evidence" value="ECO:0007669"/>
    <property type="project" value="UniProtKB-SubCell"/>
</dbReference>
<evidence type="ECO:0000256" key="2">
    <source>
        <dbReference type="ARBA" id="ARBA00007362"/>
    </source>
</evidence>
<dbReference type="Gene3D" id="1.10.3730.20">
    <property type="match status" value="1"/>
</dbReference>
<organism evidence="9">
    <name type="scientific">Serratia marcescens</name>
    <dbReference type="NCBI Taxonomy" id="615"/>
    <lineage>
        <taxon>Bacteria</taxon>
        <taxon>Pseudomonadati</taxon>
        <taxon>Pseudomonadota</taxon>
        <taxon>Gammaproteobacteria</taxon>
        <taxon>Enterobacterales</taxon>
        <taxon>Yersiniaceae</taxon>
        <taxon>Serratia</taxon>
    </lineage>
</organism>
<feature type="transmembrane region" description="Helical" evidence="7">
    <location>
        <begin position="69"/>
        <end position="88"/>
    </location>
</feature>
<keyword evidence="4 7" id="KW-0812">Transmembrane</keyword>
<comment type="similarity">
    <text evidence="2">Belongs to the EamA transporter family.</text>
</comment>
<keyword evidence="3" id="KW-1003">Cell membrane</keyword>
<dbReference type="Pfam" id="PF00892">
    <property type="entry name" value="EamA"/>
    <property type="match status" value="2"/>
</dbReference>
<evidence type="ECO:0000256" key="4">
    <source>
        <dbReference type="ARBA" id="ARBA00022692"/>
    </source>
</evidence>
<comment type="subcellular location">
    <subcellularLocation>
        <location evidence="1">Cell membrane</location>
        <topology evidence="1">Multi-pass membrane protein</topology>
    </subcellularLocation>
</comment>
<dbReference type="PANTHER" id="PTHR32322:SF2">
    <property type="entry name" value="EAMA DOMAIN-CONTAINING PROTEIN"/>
    <property type="match status" value="1"/>
</dbReference>
<dbReference type="RefSeq" id="WP_197834040.1">
    <property type="nucleotide sequence ID" value="NZ_CAMKJO010000007.1"/>
</dbReference>
<feature type="transmembrane region" description="Helical" evidence="7">
    <location>
        <begin position="126"/>
        <end position="147"/>
    </location>
</feature>
<evidence type="ECO:0000259" key="8">
    <source>
        <dbReference type="Pfam" id="PF00892"/>
    </source>
</evidence>
<dbReference type="AlphaFoldDB" id="A0A1C3HGX0"/>
<feature type="transmembrane region" description="Helical" evidence="7">
    <location>
        <begin position="38"/>
        <end position="57"/>
    </location>
</feature>
<accession>A0A1C3HGX0</accession>
<feature type="transmembrane region" description="Helical" evidence="7">
    <location>
        <begin position="100"/>
        <end position="119"/>
    </location>
</feature>
<feature type="transmembrane region" description="Helical" evidence="7">
    <location>
        <begin position="250"/>
        <end position="269"/>
    </location>
</feature>
<proteinExistence type="inferred from homology"/>
<evidence type="ECO:0000256" key="6">
    <source>
        <dbReference type="ARBA" id="ARBA00023136"/>
    </source>
</evidence>
<keyword evidence="6 7" id="KW-0472">Membrane</keyword>
<protein>
    <submittedName>
        <fullName evidence="9">Putative inner membrane transporter yiJE</fullName>
    </submittedName>
</protein>
<keyword evidence="5 7" id="KW-1133">Transmembrane helix</keyword>
<feature type="domain" description="EamA" evidence="8">
    <location>
        <begin position="157"/>
        <end position="292"/>
    </location>
</feature>
<feature type="domain" description="EamA" evidence="8">
    <location>
        <begin position="14"/>
        <end position="142"/>
    </location>
</feature>
<dbReference type="EMBL" id="LT575490">
    <property type="protein sequence ID" value="SAY44279.1"/>
    <property type="molecule type" value="Genomic_DNA"/>
</dbReference>
<dbReference type="InterPro" id="IPR000620">
    <property type="entry name" value="EamA_dom"/>
</dbReference>
<evidence type="ECO:0000256" key="1">
    <source>
        <dbReference type="ARBA" id="ARBA00004651"/>
    </source>
</evidence>
<evidence type="ECO:0000256" key="5">
    <source>
        <dbReference type="ARBA" id="ARBA00022989"/>
    </source>
</evidence>
<feature type="transmembrane region" description="Helical" evidence="7">
    <location>
        <begin position="159"/>
        <end position="178"/>
    </location>
</feature>
<sequence length="307" mass="32938">MNARVGIDGRAAAAMVMLCAIWGMQQVAIKAAEQDVSAVLQIAIRSGLAALGVYLLARCRGECFTWDRATLSAGLSVGALFALEFFFVSEGLRYTSASHMAVFLYTAPLFSALGLHFLLPQERLSPVQWLGMLIAFGGVVLAISGMAEGSGGADRLKGDFYGLLAGIAWGGSTLVIRTTRLAECPAKQTLLFQLMGASVLLSLLAIATDNLHVVLSPVAWSSLLFQTVIVSFFSYLIWFSLLRRYQASSLGILTFMTPVFGILAGVVILGEPLQIEFVLGAVLIVLGLIVVSCSYLIYFDRRVAPKI</sequence>